<evidence type="ECO:0008006" key="4">
    <source>
        <dbReference type="Google" id="ProtNLM"/>
    </source>
</evidence>
<keyword evidence="3" id="KW-1185">Reference proteome</keyword>
<protein>
    <recommendedName>
        <fullName evidence="4">Lipoprotein</fullName>
    </recommendedName>
</protein>
<name>A0ABY3S8M7_9ENTR</name>
<evidence type="ECO:0000313" key="3">
    <source>
        <dbReference type="Proteomes" id="UP001199659"/>
    </source>
</evidence>
<proteinExistence type="predicted"/>
<dbReference type="EMBL" id="CP087880">
    <property type="protein sequence ID" value="UGS43130.1"/>
    <property type="molecule type" value="Genomic_DNA"/>
</dbReference>
<evidence type="ECO:0000256" key="1">
    <source>
        <dbReference type="SAM" id="SignalP"/>
    </source>
</evidence>
<gene>
    <name evidence="2" type="ORF">G163CM_38950</name>
</gene>
<dbReference type="Proteomes" id="UP001199659">
    <property type="component" value="Chromosome"/>
</dbReference>
<accession>A0ABY3S8M7</accession>
<feature type="signal peptide" evidence="1">
    <location>
        <begin position="1"/>
        <end position="30"/>
    </location>
</feature>
<keyword evidence="1" id="KW-0732">Signal</keyword>
<evidence type="ECO:0000313" key="2">
    <source>
        <dbReference type="EMBL" id="UGS43130.1"/>
    </source>
</evidence>
<sequence length="175" mass="19543">MKEMKFIHVPTYFAGALALLLGFAPLSGQAADKFPQGKDYPVSEIYKGKPAEHIDNSDEFTHMFRTRFKEAMQGDVAFAGEYAQAGWGCGGSGCHVVAFINKRTGRALDKAFSVYYGGDNDEVTIGEDIVYMDKNSKLLVTSGMDEITNKFYSYYYVLKGNKLELILKSEIKEEK</sequence>
<feature type="chain" id="PRO_5046642843" description="Lipoprotein" evidence="1">
    <location>
        <begin position="31"/>
        <end position="175"/>
    </location>
</feature>
<dbReference type="RefSeq" id="WP_231826016.1">
    <property type="nucleotide sequence ID" value="NZ_CP087880.1"/>
</dbReference>
<organism evidence="2 3">
    <name type="scientific">Pseudocitrobacter corydidari</name>
    <dbReference type="NCBI Taxonomy" id="2891570"/>
    <lineage>
        <taxon>Bacteria</taxon>
        <taxon>Pseudomonadati</taxon>
        <taxon>Pseudomonadota</taxon>
        <taxon>Gammaproteobacteria</taxon>
        <taxon>Enterobacterales</taxon>
        <taxon>Enterobacteriaceae</taxon>
        <taxon>Pseudocitrobacter</taxon>
    </lineage>
</organism>
<reference evidence="2 3" key="1">
    <citation type="journal article" date="2022" name="Int. J. Syst. Evol. Microbiol.">
        <title>Pseudocitrobacter corydidari sp. nov., isolated from the Asian emerald cockroach Corydidarum magnifica.</title>
        <authorList>
            <person name="Guzman J."/>
            <person name="Poehlein A."/>
            <person name="Glaeser S.P."/>
            <person name="Schwengers O."/>
            <person name="Blom J."/>
            <person name="Hollensteiner J."/>
            <person name="Kampfer P."/>
            <person name="Vilcinskas A."/>
        </authorList>
    </citation>
    <scope>NUCLEOTIDE SEQUENCE [LARGE SCALE GENOMIC DNA]</scope>
    <source>
        <strain evidence="2">G163CM</strain>
    </source>
</reference>